<dbReference type="EMBL" id="LAZR01069736">
    <property type="protein sequence ID" value="KKK47129.1"/>
    <property type="molecule type" value="Genomic_DNA"/>
</dbReference>
<feature type="non-terminal residue" evidence="1">
    <location>
        <position position="334"/>
    </location>
</feature>
<feature type="non-terminal residue" evidence="1">
    <location>
        <position position="1"/>
    </location>
</feature>
<gene>
    <name evidence="1" type="ORF">LCGC14_3158310</name>
</gene>
<reference evidence="1" key="1">
    <citation type="journal article" date="2015" name="Nature">
        <title>Complex archaea that bridge the gap between prokaryotes and eukaryotes.</title>
        <authorList>
            <person name="Spang A."/>
            <person name="Saw J.H."/>
            <person name="Jorgensen S.L."/>
            <person name="Zaremba-Niedzwiedzka K."/>
            <person name="Martijn J."/>
            <person name="Lind A.E."/>
            <person name="van Eijk R."/>
            <person name="Schleper C."/>
            <person name="Guy L."/>
            <person name="Ettema T.J."/>
        </authorList>
    </citation>
    <scope>NUCLEOTIDE SEQUENCE</scope>
</reference>
<name>A0A0F8XYS7_9ZZZZ</name>
<comment type="caution">
    <text evidence="1">The sequence shown here is derived from an EMBL/GenBank/DDBJ whole genome shotgun (WGS) entry which is preliminary data.</text>
</comment>
<evidence type="ECO:0000313" key="1">
    <source>
        <dbReference type="EMBL" id="KKK47129.1"/>
    </source>
</evidence>
<protein>
    <submittedName>
        <fullName evidence="1">Uncharacterized protein</fullName>
    </submittedName>
</protein>
<organism evidence="1">
    <name type="scientific">marine sediment metagenome</name>
    <dbReference type="NCBI Taxonomy" id="412755"/>
    <lineage>
        <taxon>unclassified sequences</taxon>
        <taxon>metagenomes</taxon>
        <taxon>ecological metagenomes</taxon>
    </lineage>
</organism>
<proteinExistence type="predicted"/>
<accession>A0A0F8XYS7</accession>
<dbReference type="AlphaFoldDB" id="A0A0F8XYS7"/>
<sequence>TFTADNSKYWVTVVVTDSNGKTGIGRRSYQIGGAITEFSRGAITENYDNPSVNVSVTLSSPETTDSAAIRPVMTWTDFADRTLIVITSEDHYGSTQKTITFRDAAQYADHTHILYVGYIFAEIDDLIDDGSGTVALTAVSLIQMFAYSISLTGVETPTEWFEMDKTLMTVAANLFHLFKYHSTLLEIADWHLPFTDTVKRSANEEFAEGALIQRAGSLIDSRLMAMTGVALGEIWVETDLNLRNSADRTAETTTLIMTDSDVSGTKRVRVRQYGDQIRTLVDGGSSTGLLGSFAPFLSASQNIATSEGRPQMVAFSRLMLPDQTESNRLAGRVA</sequence>